<accession>A0ABD7RR30</accession>
<proteinExistence type="predicted"/>
<evidence type="ECO:0000313" key="2">
    <source>
        <dbReference type="Proteomes" id="UP000317327"/>
    </source>
</evidence>
<evidence type="ECO:0000313" key="1">
    <source>
        <dbReference type="EMBL" id="TRO10902.1"/>
    </source>
</evidence>
<name>A0ABD7RR30_ECTME</name>
<dbReference type="AlphaFoldDB" id="A0ABD7RR30"/>
<protein>
    <submittedName>
        <fullName evidence="1">Uncharacterized protein</fullName>
    </submittedName>
</protein>
<dbReference type="EMBL" id="SCFV01000018">
    <property type="protein sequence ID" value="TRO10902.1"/>
    <property type="molecule type" value="Genomic_DNA"/>
</dbReference>
<gene>
    <name evidence="1" type="ORF">EQ836_24700</name>
</gene>
<dbReference type="RefSeq" id="WP_143503207.1">
    <property type="nucleotide sequence ID" value="NZ_SCFV01000018.1"/>
</dbReference>
<reference evidence="1 2" key="1">
    <citation type="submission" date="2019-01" db="EMBL/GenBank/DDBJ databases">
        <title>Whole genome shotgun sequencing of Pseudomonas spp. isolated by its ability to degrade furfural.</title>
        <authorList>
            <person name="Donoso R."/>
            <person name="Farkas C."/>
            <person name="Villegas P."/>
            <person name="Gonzales-Toro F."/>
            <person name="Guajardo-Parra M."/>
            <person name="Araya-Nail M."/>
            <person name="Morgante V."/>
            <person name="Perez-Pantoja D."/>
        </authorList>
    </citation>
    <scope>NUCLEOTIDE SEQUENCE [LARGE SCALE GENOMIC DNA]</scope>
    <source>
        <strain evidence="1 2">VN231</strain>
    </source>
</reference>
<organism evidence="1 2">
    <name type="scientific">Ectopseudomonas mendocina</name>
    <name type="common">Pseudomonas mendocina</name>
    <dbReference type="NCBI Taxonomy" id="300"/>
    <lineage>
        <taxon>Bacteria</taxon>
        <taxon>Pseudomonadati</taxon>
        <taxon>Pseudomonadota</taxon>
        <taxon>Gammaproteobacteria</taxon>
        <taxon>Pseudomonadales</taxon>
        <taxon>Pseudomonadaceae</taxon>
        <taxon>Ectopseudomonas</taxon>
    </lineage>
</organism>
<dbReference type="Proteomes" id="UP000317327">
    <property type="component" value="Unassembled WGS sequence"/>
</dbReference>
<comment type="caution">
    <text evidence="1">The sequence shown here is derived from an EMBL/GenBank/DDBJ whole genome shotgun (WGS) entry which is preliminary data.</text>
</comment>
<sequence length="378" mass="41364">MALDLKKFISVIESAHVKVPLPEFNSKLRDLNLPSSNSWAKVAKALVDYASSAKSKNQQSELEQLIGWVDSYVSYSNKILTIYNLGNCHVPKVSGLADAFETALPALHISSKHPAGSFPAFSQGAQSQNTSGRLFFRGRRKTAHGSEFIFSSFQEYQVREDLPLTQGDAKTLPKLSPYYKLIGLRRVVHEHIDLVRFSHSALAAGVGSVEVLLDGTKPGGAILNVEEALARTKVYTSLVNNVMGKTLGEDLPGARNLFGAMSKIYNSKEGNVCELYFTTKIGGSVKREKMKRNTADLRSETWHAGGRKAIASAAIPDSIDIYRLSVSWKLSFSDDEPVLSILGTYKSLDTGVVYCALVSGCTEDISFEHAFAKLVNYS</sequence>